<accession>A0A9K3DP26</accession>
<dbReference type="PANTHER" id="PTHR35124:SF1">
    <property type="entry name" value="CYTOCHROME P450 FAMILY PROTEIN"/>
    <property type="match status" value="1"/>
</dbReference>
<keyword evidence="1" id="KW-0812">Transmembrane</keyword>
<dbReference type="PANTHER" id="PTHR35124">
    <property type="entry name" value="CYTOCHROME P450 FAMILY PROTEIN"/>
    <property type="match status" value="1"/>
</dbReference>
<name>A0A9K3DP26_HELAN</name>
<dbReference type="Gene3D" id="2.60.40.10">
    <property type="entry name" value="Immunoglobulins"/>
    <property type="match status" value="1"/>
</dbReference>
<dbReference type="OrthoDB" id="2015909at2759"/>
<keyword evidence="1" id="KW-0472">Membrane</keyword>
<sequence length="576" mass="65938">MLPEKPVAPPPWVLRSTIHWSFRILIFAFALGLLIFWGIDGFSVTDFHNDFVTTFDGKAAVNNFTLTHPDSVSVLPPQFNLNLTIQKPLKAPDPVSLKWVSAELDPDYSANLLAQWLTPGGEPCKDSSTEDIIIRGLDRGDIDTIELSTGDIHEYVIQAVDGSGNPRCLGGDYFEIDLSGETWKSRPPIKDLSNGTYSFSLQVHPDFAGDYNLTIILLFRHYQGLKFSPERFAFDKLLRVVRIRFSNSNGSARLPEIEQCKKSDYNRDVWAGRWTRHGKNEHCRISNDGRYRCLKPDYPCKHPWCHGPLGSVESNGWVYSTHCSFKLFDSESAWNCLSNRWLFFWGDSNHCDTIRNLLNIVLNFETGIIPRLFDMNITNPSNPRQSFRITSVFNGHYNHTGNYQGLNSLYNHGYREYLNNYFSGETVPDTLIMNSGLHDGVYWPNLRRFIKGAEDAAAFWAEVLDGVRRRKVAVPNVIYRTTVATGGYARRLVFNPNKMEAFNGVFVDKLRQLGLIDHVIDHFDMTYPWHYDNRCNDGVHYGRAPAKMKWRDGEIGHQYFVDLMLCHVLLNVLCSK</sequence>
<keyword evidence="3" id="KW-1185">Reference proteome</keyword>
<dbReference type="Gramene" id="mRNA:HanXRQr2_Chr16g0726491">
    <property type="protein sequence ID" value="CDS:HanXRQr2_Chr16g0726491.1"/>
    <property type="gene ID" value="HanXRQr2_Chr16g0726491"/>
</dbReference>
<proteinExistence type="predicted"/>
<evidence type="ECO:0000313" key="2">
    <source>
        <dbReference type="EMBL" id="KAF5758194.1"/>
    </source>
</evidence>
<dbReference type="Proteomes" id="UP000215914">
    <property type="component" value="Unassembled WGS sequence"/>
</dbReference>
<feature type="transmembrane region" description="Helical" evidence="1">
    <location>
        <begin position="20"/>
        <end position="39"/>
    </location>
</feature>
<protein>
    <submittedName>
        <fullName evidence="2">Immunoglobulin-like protein</fullName>
    </submittedName>
</protein>
<comment type="caution">
    <text evidence="2">The sequence shown here is derived from an EMBL/GenBank/DDBJ whole genome shotgun (WGS) entry which is preliminary data.</text>
</comment>
<dbReference type="AlphaFoldDB" id="A0A9K3DP26"/>
<evidence type="ECO:0000256" key="1">
    <source>
        <dbReference type="SAM" id="Phobius"/>
    </source>
</evidence>
<keyword evidence="1" id="KW-1133">Transmembrane helix</keyword>
<reference evidence="2" key="1">
    <citation type="journal article" date="2017" name="Nature">
        <title>The sunflower genome provides insights into oil metabolism, flowering and Asterid evolution.</title>
        <authorList>
            <person name="Badouin H."/>
            <person name="Gouzy J."/>
            <person name="Grassa C.J."/>
            <person name="Murat F."/>
            <person name="Staton S.E."/>
            <person name="Cottret L."/>
            <person name="Lelandais-Briere C."/>
            <person name="Owens G.L."/>
            <person name="Carrere S."/>
            <person name="Mayjonade B."/>
            <person name="Legrand L."/>
            <person name="Gill N."/>
            <person name="Kane N.C."/>
            <person name="Bowers J.E."/>
            <person name="Hubner S."/>
            <person name="Bellec A."/>
            <person name="Berard A."/>
            <person name="Berges H."/>
            <person name="Blanchet N."/>
            <person name="Boniface M.C."/>
            <person name="Brunel D."/>
            <person name="Catrice O."/>
            <person name="Chaidir N."/>
            <person name="Claudel C."/>
            <person name="Donnadieu C."/>
            <person name="Faraut T."/>
            <person name="Fievet G."/>
            <person name="Helmstetter N."/>
            <person name="King M."/>
            <person name="Knapp S.J."/>
            <person name="Lai Z."/>
            <person name="Le Paslier M.C."/>
            <person name="Lippi Y."/>
            <person name="Lorenzon L."/>
            <person name="Mandel J.R."/>
            <person name="Marage G."/>
            <person name="Marchand G."/>
            <person name="Marquand E."/>
            <person name="Bret-Mestries E."/>
            <person name="Morien E."/>
            <person name="Nambeesan S."/>
            <person name="Nguyen T."/>
            <person name="Pegot-Espagnet P."/>
            <person name="Pouilly N."/>
            <person name="Raftis F."/>
            <person name="Sallet E."/>
            <person name="Schiex T."/>
            <person name="Thomas J."/>
            <person name="Vandecasteele C."/>
            <person name="Vares D."/>
            <person name="Vear F."/>
            <person name="Vautrin S."/>
            <person name="Crespi M."/>
            <person name="Mangin B."/>
            <person name="Burke J.M."/>
            <person name="Salse J."/>
            <person name="Munos S."/>
            <person name="Vincourt P."/>
            <person name="Rieseberg L.H."/>
            <person name="Langlade N.B."/>
        </authorList>
    </citation>
    <scope>NUCLEOTIDE SEQUENCE</scope>
    <source>
        <tissue evidence="2">Leaves</tissue>
    </source>
</reference>
<dbReference type="EMBL" id="MNCJ02000331">
    <property type="protein sequence ID" value="KAF5758194.1"/>
    <property type="molecule type" value="Genomic_DNA"/>
</dbReference>
<reference evidence="2" key="2">
    <citation type="submission" date="2020-06" db="EMBL/GenBank/DDBJ databases">
        <title>Helianthus annuus Genome sequencing and assembly Release 2.</title>
        <authorList>
            <person name="Gouzy J."/>
            <person name="Langlade N."/>
            <person name="Munos S."/>
        </authorList>
    </citation>
    <scope>NUCLEOTIDE SEQUENCE</scope>
    <source>
        <tissue evidence="2">Leaves</tissue>
    </source>
</reference>
<gene>
    <name evidence="2" type="ORF">HanXRQr2_Chr16g0726491</name>
</gene>
<evidence type="ECO:0000313" key="3">
    <source>
        <dbReference type="Proteomes" id="UP000215914"/>
    </source>
</evidence>
<dbReference type="InterPro" id="IPR013783">
    <property type="entry name" value="Ig-like_fold"/>
</dbReference>
<organism evidence="2 3">
    <name type="scientific">Helianthus annuus</name>
    <name type="common">Common sunflower</name>
    <dbReference type="NCBI Taxonomy" id="4232"/>
    <lineage>
        <taxon>Eukaryota</taxon>
        <taxon>Viridiplantae</taxon>
        <taxon>Streptophyta</taxon>
        <taxon>Embryophyta</taxon>
        <taxon>Tracheophyta</taxon>
        <taxon>Spermatophyta</taxon>
        <taxon>Magnoliopsida</taxon>
        <taxon>eudicotyledons</taxon>
        <taxon>Gunneridae</taxon>
        <taxon>Pentapetalae</taxon>
        <taxon>asterids</taxon>
        <taxon>campanulids</taxon>
        <taxon>Asterales</taxon>
        <taxon>Asteraceae</taxon>
        <taxon>Asteroideae</taxon>
        <taxon>Heliantheae alliance</taxon>
        <taxon>Heliantheae</taxon>
        <taxon>Helianthus</taxon>
    </lineage>
</organism>